<feature type="domain" description="POTRA" evidence="13">
    <location>
        <begin position="184"/>
        <end position="242"/>
    </location>
</feature>
<evidence type="ECO:0000256" key="6">
    <source>
        <dbReference type="ARBA" id="ARBA00022729"/>
    </source>
</evidence>
<dbReference type="Gene3D" id="2.40.160.50">
    <property type="entry name" value="membrane protein fhac: a member of the omp85/tpsb transporter family"/>
    <property type="match status" value="1"/>
</dbReference>
<comment type="subcellular location">
    <subcellularLocation>
        <location evidence="1">Cell outer membrane</location>
    </subcellularLocation>
</comment>
<comment type="similarity">
    <text evidence="2">Belongs to the TamA family.</text>
</comment>
<dbReference type="EMBL" id="LT629748">
    <property type="protein sequence ID" value="SDS30944.1"/>
    <property type="molecule type" value="Genomic_DNA"/>
</dbReference>
<protein>
    <recommendedName>
        <fullName evidence="3">Translocation and assembly module subunit TamA</fullName>
    </recommendedName>
    <alternativeName>
        <fullName evidence="9">Autotransporter assembly factor TamA</fullName>
    </alternativeName>
</protein>
<evidence type="ECO:0000259" key="12">
    <source>
        <dbReference type="Pfam" id="PF01103"/>
    </source>
</evidence>
<dbReference type="STRING" id="797277.SAMN05216198_1663"/>
<evidence type="ECO:0000259" key="13">
    <source>
        <dbReference type="Pfam" id="PF07244"/>
    </source>
</evidence>
<dbReference type="InterPro" id="IPR010827">
    <property type="entry name" value="BamA/TamA_POTRA"/>
</dbReference>
<feature type="domain" description="TamA POTRA" evidence="14">
    <location>
        <begin position="22"/>
        <end position="94"/>
    </location>
</feature>
<sequence>MVRFLTLLALLLFTAAARAELEVKVEPRNDAARKNIEAFIGPVSASSREGMWRLARSSREQALSALQALGYYHPRVRPRVTGSDADPVLLLEVTLGEPVLLDEVTLEVSGSGRDADYFRFPRSRHLMPGAQLHHGHYEDTKSLLENQALRYGYFSSEFLENRLLIDVEENLADVVLRYDTGDRYRLGSVSFSETPFDLDLLQRMVPFYPGVPYDADLIAEFNRELLSSGYFEAVQVSAPPDQAVDGEIPVRAELKARDPHSLGFGGGFSTDVGPRAKADWKQHWLNSRGHSRGAELELSEPRQKVTSWYQIPLTPPQSSHLRFFSGWQREHIDDTESQTMVLGGLFQRRLDNGWNRSIGLRLEQERYSLGSDSGRSTLLIPSLGFQRTISDDSMDPSQGYSMMMDLQGAKAGVLSDIDFLRLNMAVKGLYTLWDNHRFLARAQLGGIASDGFASVPPSLRFFAGGDQSVRGYDYRTLAPTDETGERVGGRYLMATSAEYQYEFRPKWRAAVFIDHGNAVDSWEDPMKTSAGLGIRWVSPVGPIRLDLAKSVSDPDEGVRLHFSMGAEL</sequence>
<feature type="chain" id="PRO_5009258465" description="Translocation and assembly module subunit TamA" evidence="11">
    <location>
        <begin position="20"/>
        <end position="568"/>
    </location>
</feature>
<feature type="domain" description="Bacterial surface antigen (D15)" evidence="12">
    <location>
        <begin position="288"/>
        <end position="566"/>
    </location>
</feature>
<evidence type="ECO:0000256" key="1">
    <source>
        <dbReference type="ARBA" id="ARBA00004442"/>
    </source>
</evidence>
<keyword evidence="6 11" id="KW-0732">Signal</keyword>
<dbReference type="FunFam" id="2.40.160.50:FF:000012">
    <property type="entry name" value="Outer membrane protein Omp85 family"/>
    <property type="match status" value="1"/>
</dbReference>
<feature type="signal peptide" evidence="11">
    <location>
        <begin position="1"/>
        <end position="19"/>
    </location>
</feature>
<evidence type="ECO:0000256" key="3">
    <source>
        <dbReference type="ARBA" id="ARBA00015419"/>
    </source>
</evidence>
<keyword evidence="8" id="KW-0998">Cell outer membrane</keyword>
<dbReference type="RefSeq" id="WP_090272871.1">
    <property type="nucleotide sequence ID" value="NZ_LT629748.1"/>
</dbReference>
<evidence type="ECO:0000313" key="15">
    <source>
        <dbReference type="EMBL" id="SDS30944.1"/>
    </source>
</evidence>
<evidence type="ECO:0000256" key="4">
    <source>
        <dbReference type="ARBA" id="ARBA00022452"/>
    </source>
</evidence>
<proteinExistence type="inferred from homology"/>
<dbReference type="InterPro" id="IPR039910">
    <property type="entry name" value="D15-like"/>
</dbReference>
<dbReference type="Pfam" id="PF17243">
    <property type="entry name" value="POTRA_TamA_1"/>
    <property type="match status" value="1"/>
</dbReference>
<dbReference type="InterPro" id="IPR035243">
    <property type="entry name" value="TamA_POTRA_Dom_1"/>
</dbReference>
<dbReference type="GO" id="GO:0097347">
    <property type="term" value="C:TAM protein secretion complex"/>
    <property type="evidence" value="ECO:0007669"/>
    <property type="project" value="TreeGrafter"/>
</dbReference>
<dbReference type="PANTHER" id="PTHR12815:SF47">
    <property type="entry name" value="TRANSLOCATION AND ASSEMBLY MODULE SUBUNIT TAMA"/>
    <property type="match status" value="1"/>
</dbReference>
<comment type="subunit">
    <text evidence="10">Interacts with TamB to form the translocation and assembly module (TAM).</text>
</comment>
<organism evidence="15 16">
    <name type="scientific">Halopseudomonas litoralis</name>
    <dbReference type="NCBI Taxonomy" id="797277"/>
    <lineage>
        <taxon>Bacteria</taxon>
        <taxon>Pseudomonadati</taxon>
        <taxon>Pseudomonadota</taxon>
        <taxon>Gammaproteobacteria</taxon>
        <taxon>Pseudomonadales</taxon>
        <taxon>Pseudomonadaceae</taxon>
        <taxon>Halopseudomonas</taxon>
    </lineage>
</organism>
<evidence type="ECO:0000256" key="5">
    <source>
        <dbReference type="ARBA" id="ARBA00022692"/>
    </source>
</evidence>
<dbReference type="GO" id="GO:0009306">
    <property type="term" value="P:protein secretion"/>
    <property type="evidence" value="ECO:0007669"/>
    <property type="project" value="TreeGrafter"/>
</dbReference>
<reference evidence="16" key="1">
    <citation type="submission" date="2016-10" db="EMBL/GenBank/DDBJ databases">
        <authorList>
            <person name="Varghese N."/>
            <person name="Submissions S."/>
        </authorList>
    </citation>
    <scope>NUCLEOTIDE SEQUENCE [LARGE SCALE GENOMIC DNA]</scope>
    <source>
        <strain evidence="16">2SM5</strain>
    </source>
</reference>
<dbReference type="AlphaFoldDB" id="A0A1H1R570"/>
<dbReference type="Gene3D" id="3.10.20.310">
    <property type="entry name" value="membrane protein fhac"/>
    <property type="match status" value="3"/>
</dbReference>
<evidence type="ECO:0000256" key="11">
    <source>
        <dbReference type="SAM" id="SignalP"/>
    </source>
</evidence>
<dbReference type="PANTHER" id="PTHR12815">
    <property type="entry name" value="SORTING AND ASSEMBLY MACHINERY SAMM50 PROTEIN FAMILY MEMBER"/>
    <property type="match status" value="1"/>
</dbReference>
<evidence type="ECO:0000256" key="8">
    <source>
        <dbReference type="ARBA" id="ARBA00023237"/>
    </source>
</evidence>
<dbReference type="OrthoDB" id="9769707at2"/>
<name>A0A1H1R570_9GAMM</name>
<dbReference type="GO" id="GO:0009279">
    <property type="term" value="C:cell outer membrane"/>
    <property type="evidence" value="ECO:0007669"/>
    <property type="project" value="UniProtKB-SubCell"/>
</dbReference>
<keyword evidence="7" id="KW-0472">Membrane</keyword>
<evidence type="ECO:0000256" key="10">
    <source>
        <dbReference type="ARBA" id="ARBA00093548"/>
    </source>
</evidence>
<accession>A0A1H1R570</accession>
<evidence type="ECO:0000256" key="9">
    <source>
        <dbReference type="ARBA" id="ARBA00033063"/>
    </source>
</evidence>
<keyword evidence="4" id="KW-1134">Transmembrane beta strand</keyword>
<keyword evidence="16" id="KW-1185">Reference proteome</keyword>
<evidence type="ECO:0000313" key="16">
    <source>
        <dbReference type="Proteomes" id="UP000243426"/>
    </source>
</evidence>
<dbReference type="Pfam" id="PF07244">
    <property type="entry name" value="POTRA"/>
    <property type="match status" value="1"/>
</dbReference>
<dbReference type="Pfam" id="PF01103">
    <property type="entry name" value="Omp85"/>
    <property type="match status" value="1"/>
</dbReference>
<evidence type="ECO:0000256" key="2">
    <source>
        <dbReference type="ARBA" id="ARBA00010248"/>
    </source>
</evidence>
<dbReference type="Proteomes" id="UP000243426">
    <property type="component" value="Chromosome I"/>
</dbReference>
<evidence type="ECO:0000259" key="14">
    <source>
        <dbReference type="Pfam" id="PF17243"/>
    </source>
</evidence>
<gene>
    <name evidence="15" type="ORF">SAMN05216198_1663</name>
</gene>
<keyword evidence="5" id="KW-0812">Transmembrane</keyword>
<evidence type="ECO:0000256" key="7">
    <source>
        <dbReference type="ARBA" id="ARBA00023136"/>
    </source>
</evidence>
<dbReference type="InterPro" id="IPR000184">
    <property type="entry name" value="Bac_surfAg_D15"/>
</dbReference>